<protein>
    <submittedName>
        <fullName evidence="3">Uncharacterized protein</fullName>
    </submittedName>
</protein>
<evidence type="ECO:0000256" key="2">
    <source>
        <dbReference type="SAM" id="Phobius"/>
    </source>
</evidence>
<feature type="transmembrane region" description="Helical" evidence="2">
    <location>
        <begin position="103"/>
        <end position="122"/>
    </location>
</feature>
<proteinExistence type="predicted"/>
<keyword evidence="4" id="KW-1185">Reference proteome</keyword>
<dbReference type="STRING" id="311410.LA5095_05796"/>
<keyword evidence="2" id="KW-1133">Transmembrane helix</keyword>
<keyword evidence="2" id="KW-0472">Membrane</keyword>
<evidence type="ECO:0000256" key="1">
    <source>
        <dbReference type="SAM" id="MobiDB-lite"/>
    </source>
</evidence>
<dbReference type="EMBL" id="CXWC01000017">
    <property type="protein sequence ID" value="CTQ79158.1"/>
    <property type="molecule type" value="Genomic_DNA"/>
</dbReference>
<dbReference type="AlphaFoldDB" id="A0A0M7AVJ8"/>
<dbReference type="Proteomes" id="UP000049983">
    <property type="component" value="Unassembled WGS sequence"/>
</dbReference>
<keyword evidence="2" id="KW-0812">Transmembrane</keyword>
<organism evidence="3 4">
    <name type="scientific">Roseibium album</name>
    <dbReference type="NCBI Taxonomy" id="311410"/>
    <lineage>
        <taxon>Bacteria</taxon>
        <taxon>Pseudomonadati</taxon>
        <taxon>Pseudomonadota</taxon>
        <taxon>Alphaproteobacteria</taxon>
        <taxon>Hyphomicrobiales</taxon>
        <taxon>Stappiaceae</taxon>
        <taxon>Roseibium</taxon>
    </lineage>
</organism>
<dbReference type="RefSeq" id="WP_055121276.1">
    <property type="nucleotide sequence ID" value="NZ_CXWA01000014.1"/>
</dbReference>
<gene>
    <name evidence="3" type="ORF">LA5096_06046</name>
</gene>
<accession>A0A0M7AVJ8</accession>
<evidence type="ECO:0000313" key="3">
    <source>
        <dbReference type="EMBL" id="CTQ79158.1"/>
    </source>
</evidence>
<sequence>MKLILSFLFVLMLGPGLFFMDGAILKDIKLKSETLSPANVPTSDRRCRSKLYLFQSCSFDYTDNQKDLDQSYFFMSFGPPETLVLLRGTKSGVLTSDVGQDYLWNRILTILLFPGLALWALVKYLGKTRQHAAPPLQQARHVPPHVPTHSGGHPANRATFGKRR</sequence>
<feature type="region of interest" description="Disordered" evidence="1">
    <location>
        <begin position="133"/>
        <end position="164"/>
    </location>
</feature>
<name>A0A0M7AVJ8_9HYPH</name>
<dbReference type="OrthoDB" id="9962282at2"/>
<reference evidence="4" key="1">
    <citation type="submission" date="2015-07" db="EMBL/GenBank/DDBJ databases">
        <authorList>
            <person name="Rodrigo-Torres Lidia"/>
            <person name="Arahal R.David."/>
        </authorList>
    </citation>
    <scope>NUCLEOTIDE SEQUENCE [LARGE SCALE GENOMIC DNA]</scope>
    <source>
        <strain evidence="4">CECT 5096</strain>
    </source>
</reference>
<evidence type="ECO:0000313" key="4">
    <source>
        <dbReference type="Proteomes" id="UP000049983"/>
    </source>
</evidence>
<dbReference type="GeneID" id="97673274"/>